<evidence type="ECO:0000313" key="3">
    <source>
        <dbReference type="Proteomes" id="UP000734854"/>
    </source>
</evidence>
<comment type="caution">
    <text evidence="2">The sequence shown here is derived from an EMBL/GenBank/DDBJ whole genome shotgun (WGS) entry which is preliminary data.</text>
</comment>
<dbReference type="PANTHER" id="PTHR45662">
    <property type="entry name" value="PHOSPHATIDYLINOSITIDE PHOSPHATASE SAC1"/>
    <property type="match status" value="1"/>
</dbReference>
<dbReference type="GO" id="GO:0046856">
    <property type="term" value="P:phosphatidylinositol dephosphorylation"/>
    <property type="evidence" value="ECO:0007669"/>
    <property type="project" value="TreeGrafter"/>
</dbReference>
<dbReference type="PANTHER" id="PTHR45662:SF2">
    <property type="entry name" value="PHOSPHATIDYLINOSITOL-3-PHOSPHATASE SAC1"/>
    <property type="match status" value="1"/>
</dbReference>
<dbReference type="EMBL" id="JACMSC010000009">
    <property type="protein sequence ID" value="KAG6507245.1"/>
    <property type="molecule type" value="Genomic_DNA"/>
</dbReference>
<sequence length="273" mass="30605">MLYERLALWQFPDKYVLEAIDVASNSCLSISRYDGSSSLIAKFPKCSTTCPPSVCTIFGVIGMLKLLVGGDALIKAILQANLRFVWNSYMLEALIDKENLDSYMLPIIQGSILIFLNWISGFQTFQATIGSQIINVTLIARRCMMRAGFCTRMWRRGADSQGNVANFVESEQILQTNGFIASFVCGSMPFLWEQIVDLTYKPKFEIVRPDDASMIGRKMLESQLRRIGLFGPDDTISVYPDLDANYKILWANHGDAISIQYSGTPALKGDFVR</sequence>
<dbReference type="Pfam" id="PF02383">
    <property type="entry name" value="Syja_N"/>
    <property type="match status" value="1"/>
</dbReference>
<gene>
    <name evidence="2" type="ORF">ZIOFF_032587</name>
</gene>
<dbReference type="PROSITE" id="PS50275">
    <property type="entry name" value="SAC"/>
    <property type="match status" value="1"/>
</dbReference>
<reference evidence="2 3" key="1">
    <citation type="submission" date="2020-08" db="EMBL/GenBank/DDBJ databases">
        <title>Plant Genome Project.</title>
        <authorList>
            <person name="Zhang R.-G."/>
        </authorList>
    </citation>
    <scope>NUCLEOTIDE SEQUENCE [LARGE SCALE GENOMIC DNA]</scope>
    <source>
        <tissue evidence="2">Rhizome</tissue>
    </source>
</reference>
<proteinExistence type="predicted"/>
<dbReference type="AlphaFoldDB" id="A0A8J5L6H8"/>
<dbReference type="Proteomes" id="UP000734854">
    <property type="component" value="Unassembled WGS sequence"/>
</dbReference>
<dbReference type="GO" id="GO:0043812">
    <property type="term" value="F:phosphatidylinositol-4-phosphate phosphatase activity"/>
    <property type="evidence" value="ECO:0007669"/>
    <property type="project" value="TreeGrafter"/>
</dbReference>
<evidence type="ECO:0000259" key="1">
    <source>
        <dbReference type="PROSITE" id="PS50275"/>
    </source>
</evidence>
<feature type="domain" description="SAC" evidence="1">
    <location>
        <begin position="79"/>
        <end position="238"/>
    </location>
</feature>
<organism evidence="2 3">
    <name type="scientific">Zingiber officinale</name>
    <name type="common">Ginger</name>
    <name type="synonym">Amomum zingiber</name>
    <dbReference type="NCBI Taxonomy" id="94328"/>
    <lineage>
        <taxon>Eukaryota</taxon>
        <taxon>Viridiplantae</taxon>
        <taxon>Streptophyta</taxon>
        <taxon>Embryophyta</taxon>
        <taxon>Tracheophyta</taxon>
        <taxon>Spermatophyta</taxon>
        <taxon>Magnoliopsida</taxon>
        <taxon>Liliopsida</taxon>
        <taxon>Zingiberales</taxon>
        <taxon>Zingiberaceae</taxon>
        <taxon>Zingiber</taxon>
    </lineage>
</organism>
<protein>
    <recommendedName>
        <fullName evidence="1">SAC domain-containing protein</fullName>
    </recommendedName>
</protein>
<dbReference type="InterPro" id="IPR002013">
    <property type="entry name" value="SAC_dom"/>
</dbReference>
<keyword evidence="3" id="KW-1185">Reference proteome</keyword>
<evidence type="ECO:0000313" key="2">
    <source>
        <dbReference type="EMBL" id="KAG6507245.1"/>
    </source>
</evidence>
<accession>A0A8J5L6H8</accession>
<dbReference type="GO" id="GO:0005783">
    <property type="term" value="C:endoplasmic reticulum"/>
    <property type="evidence" value="ECO:0007669"/>
    <property type="project" value="TreeGrafter"/>
</dbReference>
<name>A0A8J5L6H8_ZINOF</name>